<accession>A0A177E3D9</accession>
<dbReference type="Proteomes" id="UP000077248">
    <property type="component" value="Unassembled WGS sequence"/>
</dbReference>
<name>A0A177E3D9_ALTAL</name>
<evidence type="ECO:0000313" key="3">
    <source>
        <dbReference type="EMBL" id="OAG26278.1"/>
    </source>
</evidence>
<sequence length="208" mass="23285">QPPTREPNAHTTTERPRYTNMPDNSESVPSTHSFLALVFVSTLFAGYIILPAAFPQPRTKDEYTGCIEYPEYWDCPGDYVDTEPEIIQLPLLLYLSALACSTGVLGCLCLWWKYQRNYKWLMKRILMPALCNSYAGLWSALVIANDAEKRGYSRTMRVAMVAPSAGSVVAAGLGLGYYAVMSWLSKRGQDVKPAALERGKKNRQDEDS</sequence>
<evidence type="ECO:0000256" key="2">
    <source>
        <dbReference type="SAM" id="Phobius"/>
    </source>
</evidence>
<dbReference type="AlphaFoldDB" id="A0A177E3D9"/>
<evidence type="ECO:0000256" key="1">
    <source>
        <dbReference type="SAM" id="MobiDB-lite"/>
    </source>
</evidence>
<feature type="region of interest" description="Disordered" evidence="1">
    <location>
        <begin position="1"/>
        <end position="25"/>
    </location>
</feature>
<feature type="non-terminal residue" evidence="3">
    <location>
        <position position="1"/>
    </location>
</feature>
<dbReference type="EMBL" id="KV441469">
    <property type="protein sequence ID" value="OAG26278.1"/>
    <property type="molecule type" value="Genomic_DNA"/>
</dbReference>
<dbReference type="GeneID" id="29119418"/>
<reference evidence="3 4" key="1">
    <citation type="submission" date="2016-05" db="EMBL/GenBank/DDBJ databases">
        <title>Comparative analysis of secretome profiles of manganese(II)-oxidizing ascomycete fungi.</title>
        <authorList>
            <consortium name="DOE Joint Genome Institute"/>
            <person name="Zeiner C.A."/>
            <person name="Purvine S.O."/>
            <person name="Zink E.M."/>
            <person name="Wu S."/>
            <person name="Pasa-Tolic L."/>
            <person name="Chaput D.L."/>
            <person name="Haridas S."/>
            <person name="Grigoriev I.V."/>
            <person name="Santelli C.M."/>
            <person name="Hansel C.M."/>
        </authorList>
    </citation>
    <scope>NUCLEOTIDE SEQUENCE [LARGE SCALE GENOMIC DNA]</scope>
    <source>
        <strain evidence="3 4">SRC1lrK2f</strain>
    </source>
</reference>
<organism evidence="3 4">
    <name type="scientific">Alternaria alternata</name>
    <name type="common">Alternaria rot fungus</name>
    <name type="synonym">Torula alternata</name>
    <dbReference type="NCBI Taxonomy" id="5599"/>
    <lineage>
        <taxon>Eukaryota</taxon>
        <taxon>Fungi</taxon>
        <taxon>Dikarya</taxon>
        <taxon>Ascomycota</taxon>
        <taxon>Pezizomycotina</taxon>
        <taxon>Dothideomycetes</taxon>
        <taxon>Pleosporomycetidae</taxon>
        <taxon>Pleosporales</taxon>
        <taxon>Pleosporineae</taxon>
        <taxon>Pleosporaceae</taxon>
        <taxon>Alternaria</taxon>
        <taxon>Alternaria sect. Alternaria</taxon>
        <taxon>Alternaria alternata complex</taxon>
    </lineage>
</organism>
<feature type="transmembrane region" description="Helical" evidence="2">
    <location>
        <begin position="91"/>
        <end position="113"/>
    </location>
</feature>
<feature type="transmembrane region" description="Helical" evidence="2">
    <location>
        <begin position="125"/>
        <end position="144"/>
    </location>
</feature>
<keyword evidence="2" id="KW-0472">Membrane</keyword>
<dbReference type="RefSeq" id="XP_018391699.1">
    <property type="nucleotide sequence ID" value="XM_018533824.1"/>
</dbReference>
<keyword evidence="4" id="KW-1185">Reference proteome</keyword>
<keyword evidence="2" id="KW-0812">Transmembrane</keyword>
<protein>
    <submittedName>
        <fullName evidence="3">Uncharacterized protein</fullName>
    </submittedName>
</protein>
<gene>
    <name evidence="3" type="ORF">CC77DRAFT_924828</name>
</gene>
<evidence type="ECO:0000313" key="4">
    <source>
        <dbReference type="Proteomes" id="UP000077248"/>
    </source>
</evidence>
<dbReference type="VEuPathDB" id="FungiDB:CC77DRAFT_924828"/>
<keyword evidence="2" id="KW-1133">Transmembrane helix</keyword>
<proteinExistence type="predicted"/>
<dbReference type="STRING" id="5599.A0A177E3D9"/>
<feature type="transmembrane region" description="Helical" evidence="2">
    <location>
        <begin position="156"/>
        <end position="180"/>
    </location>
</feature>
<feature type="transmembrane region" description="Helical" evidence="2">
    <location>
        <begin position="34"/>
        <end position="54"/>
    </location>
</feature>
<dbReference type="KEGG" id="aalt:CC77DRAFT_924828"/>